<sequence length="368" mass="41925">MNIQAKNELTLEIVYSQQTDSIPVLSKDNSGTQKGFEYSRIDIPNPALAFPKTYLELFGAPEHLIGRYASENGKKDNTFFTLFNNNFKYVAVDSDVIDLLLTDTGDFLKLTFDSITLERKDGTKIQYPLSGMKIIPAENKAIWVIGLNDTWLIDADFKTIKRFEWTGGINTISYNDSLIYFNKSRDAILSLDKNGVTKSEKTALKYGYFENLAGYWGNQYITLEGTTLRWYDGAELKGEIGLQSAGVLNNGEAFVSYTKNKTTYLLSNSLSKKWALPENFDKQILPVVFEKENSYSAYNLSNYYEFSKNGTTAESLHVINEMQYQKDVAPYRWIIGQSHYFKIVNYNQLILSIAGPKEIILFEINTPF</sequence>
<evidence type="ECO:0000313" key="1">
    <source>
        <dbReference type="EMBL" id="MDX6188812.1"/>
    </source>
</evidence>
<dbReference type="EMBL" id="JAWXVI010000003">
    <property type="protein sequence ID" value="MDX6188812.1"/>
    <property type="molecule type" value="Genomic_DNA"/>
</dbReference>
<protein>
    <submittedName>
        <fullName evidence="1">Uncharacterized protein</fullName>
    </submittedName>
</protein>
<organism evidence="1 2">
    <name type="scientific">Flavobacterium cupriresistens</name>
    <dbReference type="NCBI Taxonomy" id="2893885"/>
    <lineage>
        <taxon>Bacteria</taxon>
        <taxon>Pseudomonadati</taxon>
        <taxon>Bacteroidota</taxon>
        <taxon>Flavobacteriia</taxon>
        <taxon>Flavobacteriales</taxon>
        <taxon>Flavobacteriaceae</taxon>
        <taxon>Flavobacterium</taxon>
    </lineage>
</organism>
<accession>A0ABU4R8A1</accession>
<keyword evidence="2" id="KW-1185">Reference proteome</keyword>
<comment type="caution">
    <text evidence="1">The sequence shown here is derived from an EMBL/GenBank/DDBJ whole genome shotgun (WGS) entry which is preliminary data.</text>
</comment>
<dbReference type="RefSeq" id="WP_230004669.1">
    <property type="nucleotide sequence ID" value="NZ_CP087134.1"/>
</dbReference>
<reference evidence="1 2" key="1">
    <citation type="submission" date="2023-11" db="EMBL/GenBank/DDBJ databases">
        <title>Unpublished Manusciprt.</title>
        <authorList>
            <person name="Saticioglu I.B."/>
            <person name="Ay H."/>
            <person name="Ajmi N."/>
            <person name="Altun S."/>
            <person name="Duman M."/>
        </authorList>
    </citation>
    <scope>NUCLEOTIDE SEQUENCE [LARGE SCALE GENOMIC DNA]</scope>
    <source>
        <strain evidence="1 2">Fl-318</strain>
    </source>
</reference>
<evidence type="ECO:0000313" key="2">
    <source>
        <dbReference type="Proteomes" id="UP001273350"/>
    </source>
</evidence>
<gene>
    <name evidence="1" type="ORF">SGQ83_05590</name>
</gene>
<name>A0ABU4R8A1_9FLAO</name>
<proteinExistence type="predicted"/>
<dbReference type="Proteomes" id="UP001273350">
    <property type="component" value="Unassembled WGS sequence"/>
</dbReference>